<evidence type="ECO:0000256" key="1">
    <source>
        <dbReference type="SAM" id="MobiDB-lite"/>
    </source>
</evidence>
<keyword evidence="2" id="KW-1133">Transmembrane helix</keyword>
<dbReference type="EMBL" id="CP021983">
    <property type="protein sequence ID" value="ASC73773.1"/>
    <property type="molecule type" value="Genomic_DNA"/>
</dbReference>
<dbReference type="AlphaFoldDB" id="A0A1Z3HU00"/>
<dbReference type="KEGG" id="hhg:XM38_047450"/>
<evidence type="ECO:0000313" key="4">
    <source>
        <dbReference type="Proteomes" id="UP000191901"/>
    </source>
</evidence>
<evidence type="ECO:0000256" key="2">
    <source>
        <dbReference type="SAM" id="Phobius"/>
    </source>
</evidence>
<dbReference type="Proteomes" id="UP000191901">
    <property type="component" value="Chromosome"/>
</dbReference>
<sequence>MLSLPLYSGSSHKIAWLFSRRLAIEYAASSGHWCSRDEMMRLWLVSFVLCFLIAESLQGVAQAGWVQSFDLSFPAMILGGIVLAIASNYRRSPPNQAIAPEAQSHQQDGPGINPAKAKGGEQGQESPSSAAKTPSTQSLSSLPSAVTPPGHRSQGSISFEIHRRRPQA</sequence>
<feature type="region of interest" description="Disordered" evidence="1">
    <location>
        <begin position="94"/>
        <end position="168"/>
    </location>
</feature>
<name>A0A1Z3HU00_9CYAN</name>
<proteinExistence type="predicted"/>
<accession>A0A1Z3HU00</accession>
<organism evidence="3 4">
    <name type="scientific">Halomicronema hongdechloris C2206</name>
    <dbReference type="NCBI Taxonomy" id="1641165"/>
    <lineage>
        <taxon>Bacteria</taxon>
        <taxon>Bacillati</taxon>
        <taxon>Cyanobacteriota</taxon>
        <taxon>Cyanophyceae</taxon>
        <taxon>Nodosilineales</taxon>
        <taxon>Nodosilineaceae</taxon>
        <taxon>Halomicronema</taxon>
    </lineage>
</organism>
<feature type="transmembrane region" description="Helical" evidence="2">
    <location>
        <begin position="42"/>
        <end position="65"/>
    </location>
</feature>
<feature type="transmembrane region" description="Helical" evidence="2">
    <location>
        <begin position="71"/>
        <end position="89"/>
    </location>
</feature>
<reference evidence="3 4" key="1">
    <citation type="journal article" date="2016" name="Biochim. Biophys. Acta">
        <title>Characterization of red-shifted phycobilisomes isolated from the chlorophyll f-containing cyanobacterium Halomicronema hongdechloris.</title>
        <authorList>
            <person name="Li Y."/>
            <person name="Lin Y."/>
            <person name="Garvey C.J."/>
            <person name="Birch D."/>
            <person name="Corkery R.W."/>
            <person name="Loughlin P.C."/>
            <person name="Scheer H."/>
            <person name="Willows R.D."/>
            <person name="Chen M."/>
        </authorList>
    </citation>
    <scope>NUCLEOTIDE SEQUENCE [LARGE SCALE GENOMIC DNA]</scope>
    <source>
        <strain evidence="3 4">C2206</strain>
    </source>
</reference>
<protein>
    <submittedName>
        <fullName evidence="3">Uncharacterized protein</fullName>
    </submittedName>
</protein>
<keyword evidence="2" id="KW-0472">Membrane</keyword>
<feature type="compositionally biased region" description="Polar residues" evidence="1">
    <location>
        <begin position="123"/>
        <end position="132"/>
    </location>
</feature>
<evidence type="ECO:0000313" key="3">
    <source>
        <dbReference type="EMBL" id="ASC73773.1"/>
    </source>
</evidence>
<gene>
    <name evidence="3" type="ORF">XM38_047450</name>
</gene>
<feature type="compositionally biased region" description="Low complexity" evidence="1">
    <location>
        <begin position="133"/>
        <end position="144"/>
    </location>
</feature>
<keyword evidence="2" id="KW-0812">Transmembrane</keyword>
<keyword evidence="4" id="KW-1185">Reference proteome</keyword>